<protein>
    <submittedName>
        <fullName evidence="3">Uncharacterized protein</fullName>
    </submittedName>
</protein>
<feature type="signal peptide" evidence="2">
    <location>
        <begin position="1"/>
        <end position="19"/>
    </location>
</feature>
<accession>A0AA39D109</accession>
<comment type="caution">
    <text evidence="3">The sequence shown here is derived from an EMBL/GenBank/DDBJ whole genome shotgun (WGS) entry which is preliminary data.</text>
</comment>
<gene>
    <name evidence="3" type="ORF">H2204_004246</name>
</gene>
<reference evidence="3" key="1">
    <citation type="submission" date="2022-10" db="EMBL/GenBank/DDBJ databases">
        <title>Culturing micro-colonial fungi from biological soil crusts in the Mojave desert and describing Neophaeococcomyces mojavensis, and introducing the new genera and species Taxawa tesnikishii.</title>
        <authorList>
            <person name="Kurbessoian T."/>
            <person name="Stajich J.E."/>
        </authorList>
    </citation>
    <scope>NUCLEOTIDE SEQUENCE</scope>
    <source>
        <strain evidence="3">TK_35</strain>
    </source>
</reference>
<dbReference type="AlphaFoldDB" id="A0AA39D109"/>
<sequence length="198" mass="19325">MRASMLVFAFAAIIYPALAFIYPEAVPLHRRQAPGTPEYDCHADCGAVIVDGRTQGYCNSTNFTTSLNDCLDCALQFNIWQYYGNSVAQAAQGCGLDATPVPANATSAANGTSSSTTTASATDSASPSKTAQGTAASSSAGSGATAGSSTAASGSSGSATAASSGAAASATSGNAGSRAVLTGGLAMIPLAAAIADFV</sequence>
<dbReference type="Proteomes" id="UP001172681">
    <property type="component" value="Unassembled WGS sequence"/>
</dbReference>
<evidence type="ECO:0000256" key="1">
    <source>
        <dbReference type="SAM" id="MobiDB-lite"/>
    </source>
</evidence>
<proteinExistence type="predicted"/>
<name>A0AA39D109_9EURO</name>
<feature type="region of interest" description="Disordered" evidence="1">
    <location>
        <begin position="105"/>
        <end position="149"/>
    </location>
</feature>
<keyword evidence="4" id="KW-1185">Reference proteome</keyword>
<feature type="chain" id="PRO_5041434018" evidence="2">
    <location>
        <begin position="20"/>
        <end position="198"/>
    </location>
</feature>
<dbReference type="EMBL" id="JAPDRN010000021">
    <property type="protein sequence ID" value="KAJ9638476.1"/>
    <property type="molecule type" value="Genomic_DNA"/>
</dbReference>
<evidence type="ECO:0000313" key="4">
    <source>
        <dbReference type="Proteomes" id="UP001172681"/>
    </source>
</evidence>
<evidence type="ECO:0000256" key="2">
    <source>
        <dbReference type="SAM" id="SignalP"/>
    </source>
</evidence>
<keyword evidence="2" id="KW-0732">Signal</keyword>
<organism evidence="3 4">
    <name type="scientific">Knufia peltigerae</name>
    <dbReference type="NCBI Taxonomy" id="1002370"/>
    <lineage>
        <taxon>Eukaryota</taxon>
        <taxon>Fungi</taxon>
        <taxon>Dikarya</taxon>
        <taxon>Ascomycota</taxon>
        <taxon>Pezizomycotina</taxon>
        <taxon>Eurotiomycetes</taxon>
        <taxon>Chaetothyriomycetidae</taxon>
        <taxon>Chaetothyriales</taxon>
        <taxon>Trichomeriaceae</taxon>
        <taxon>Knufia</taxon>
    </lineage>
</organism>
<evidence type="ECO:0000313" key="3">
    <source>
        <dbReference type="EMBL" id="KAJ9638476.1"/>
    </source>
</evidence>